<keyword evidence="2" id="KW-1185">Reference proteome</keyword>
<comment type="caution">
    <text evidence="1">The sequence shown here is derived from an EMBL/GenBank/DDBJ whole genome shotgun (WGS) entry which is preliminary data.</text>
</comment>
<sequence length="100" mass="11241">MEDRSQSMPVEQANQVDKMKQVGAMVAWQENELWEDPKVIANSIVVGCTVATLNQHRTRLAAEGSTTEILFRNVSKKKVHLLSNVIRSTLSPQEKLHADK</sequence>
<evidence type="ECO:0000313" key="2">
    <source>
        <dbReference type="Proteomes" id="UP001472677"/>
    </source>
</evidence>
<evidence type="ECO:0000313" key="1">
    <source>
        <dbReference type="EMBL" id="KAK8525054.1"/>
    </source>
</evidence>
<organism evidence="1 2">
    <name type="scientific">Hibiscus sabdariffa</name>
    <name type="common">roselle</name>
    <dbReference type="NCBI Taxonomy" id="183260"/>
    <lineage>
        <taxon>Eukaryota</taxon>
        <taxon>Viridiplantae</taxon>
        <taxon>Streptophyta</taxon>
        <taxon>Embryophyta</taxon>
        <taxon>Tracheophyta</taxon>
        <taxon>Spermatophyta</taxon>
        <taxon>Magnoliopsida</taxon>
        <taxon>eudicotyledons</taxon>
        <taxon>Gunneridae</taxon>
        <taxon>Pentapetalae</taxon>
        <taxon>rosids</taxon>
        <taxon>malvids</taxon>
        <taxon>Malvales</taxon>
        <taxon>Malvaceae</taxon>
        <taxon>Malvoideae</taxon>
        <taxon>Hibiscus</taxon>
    </lineage>
</organism>
<dbReference type="EMBL" id="JBBPBM010000041">
    <property type="protein sequence ID" value="KAK8525054.1"/>
    <property type="molecule type" value="Genomic_DNA"/>
</dbReference>
<accession>A0ABR2CXJ5</accession>
<reference evidence="1 2" key="1">
    <citation type="journal article" date="2024" name="G3 (Bethesda)">
        <title>Genome assembly of Hibiscus sabdariffa L. provides insights into metabolisms of medicinal natural products.</title>
        <authorList>
            <person name="Kim T."/>
        </authorList>
    </citation>
    <scope>NUCLEOTIDE SEQUENCE [LARGE SCALE GENOMIC DNA]</scope>
    <source>
        <strain evidence="1">TK-2024</strain>
        <tissue evidence="1">Old leaves</tissue>
    </source>
</reference>
<name>A0ABR2CXJ5_9ROSI</name>
<protein>
    <submittedName>
        <fullName evidence="1">Uncharacterized protein</fullName>
    </submittedName>
</protein>
<proteinExistence type="predicted"/>
<dbReference type="Proteomes" id="UP001472677">
    <property type="component" value="Unassembled WGS sequence"/>
</dbReference>
<gene>
    <name evidence="1" type="ORF">V6N12_029902</name>
</gene>